<protein>
    <submittedName>
        <fullName evidence="2">Uncharacterized protein</fullName>
    </submittedName>
</protein>
<keyword evidence="3" id="KW-1185">Reference proteome</keyword>
<name>A0ABR2QIM3_9ROSI</name>
<dbReference type="EMBL" id="JBBPBN010000037">
    <property type="protein sequence ID" value="KAK9000541.1"/>
    <property type="molecule type" value="Genomic_DNA"/>
</dbReference>
<evidence type="ECO:0000256" key="1">
    <source>
        <dbReference type="SAM" id="MobiDB-lite"/>
    </source>
</evidence>
<dbReference type="Proteomes" id="UP001396334">
    <property type="component" value="Unassembled WGS sequence"/>
</dbReference>
<feature type="compositionally biased region" description="Polar residues" evidence="1">
    <location>
        <begin position="139"/>
        <end position="157"/>
    </location>
</feature>
<proteinExistence type="predicted"/>
<accession>A0ABR2QIM3</accession>
<reference evidence="2 3" key="1">
    <citation type="journal article" date="2024" name="G3 (Bethesda)">
        <title>Genome assembly of Hibiscus sabdariffa L. provides insights into metabolisms of medicinal natural products.</title>
        <authorList>
            <person name="Kim T."/>
        </authorList>
    </citation>
    <scope>NUCLEOTIDE SEQUENCE [LARGE SCALE GENOMIC DNA]</scope>
    <source>
        <strain evidence="2">TK-2024</strain>
        <tissue evidence="2">Old leaves</tissue>
    </source>
</reference>
<evidence type="ECO:0000313" key="2">
    <source>
        <dbReference type="EMBL" id="KAK9000541.1"/>
    </source>
</evidence>
<organism evidence="2 3">
    <name type="scientific">Hibiscus sabdariffa</name>
    <name type="common">roselle</name>
    <dbReference type="NCBI Taxonomy" id="183260"/>
    <lineage>
        <taxon>Eukaryota</taxon>
        <taxon>Viridiplantae</taxon>
        <taxon>Streptophyta</taxon>
        <taxon>Embryophyta</taxon>
        <taxon>Tracheophyta</taxon>
        <taxon>Spermatophyta</taxon>
        <taxon>Magnoliopsida</taxon>
        <taxon>eudicotyledons</taxon>
        <taxon>Gunneridae</taxon>
        <taxon>Pentapetalae</taxon>
        <taxon>rosids</taxon>
        <taxon>malvids</taxon>
        <taxon>Malvales</taxon>
        <taxon>Malvaceae</taxon>
        <taxon>Malvoideae</taxon>
        <taxon>Hibiscus</taxon>
    </lineage>
</organism>
<feature type="region of interest" description="Disordered" evidence="1">
    <location>
        <begin position="138"/>
        <end position="157"/>
    </location>
</feature>
<evidence type="ECO:0000313" key="3">
    <source>
        <dbReference type="Proteomes" id="UP001396334"/>
    </source>
</evidence>
<comment type="caution">
    <text evidence="2">The sequence shown here is derived from an EMBL/GenBank/DDBJ whole genome shotgun (WGS) entry which is preliminary data.</text>
</comment>
<gene>
    <name evidence="2" type="ORF">V6N11_081034</name>
</gene>
<sequence length="262" mass="28412">MYNSSGSNSVPKSQWSGIFPLLKKSCEPRVIAPQHDDIVVSSSSALRESLSSEGAAVTDAQRGVEQLADGVSADLPLEVSTFGGQDQQVDGVAELPMEADLSLEVSVSDGHGQQVEASESDGHGQQVDGVAELPMEATVSRNHSQQPDMPTSMCESSDQAHCSLPLSLNWFPFMWLWKRTCSTTYVSRKRKIIHCPESESEPTSENGDRAGLGLTRNFDLFKYGSRMKSSPPLNGLLELLLECRDPVRSPAKLHPVQVNGTI</sequence>